<dbReference type="SUPFAM" id="SSF50129">
    <property type="entry name" value="GroES-like"/>
    <property type="match status" value="1"/>
</dbReference>
<keyword evidence="1" id="KW-0521">NADP</keyword>
<dbReference type="InterPro" id="IPR020843">
    <property type="entry name" value="ER"/>
</dbReference>
<dbReference type="Gene3D" id="3.90.180.10">
    <property type="entry name" value="Medium-chain alcohol dehydrogenases, catalytic domain"/>
    <property type="match status" value="1"/>
</dbReference>
<evidence type="ECO:0000259" key="3">
    <source>
        <dbReference type="SMART" id="SM00829"/>
    </source>
</evidence>
<evidence type="ECO:0000256" key="2">
    <source>
        <dbReference type="ARBA" id="ARBA00023002"/>
    </source>
</evidence>
<dbReference type="InterPro" id="IPR036291">
    <property type="entry name" value="NAD(P)-bd_dom_sf"/>
</dbReference>
<dbReference type="PROSITE" id="PS01162">
    <property type="entry name" value="QOR_ZETA_CRYSTAL"/>
    <property type="match status" value="1"/>
</dbReference>
<dbReference type="InterPro" id="IPR013149">
    <property type="entry name" value="ADH-like_C"/>
</dbReference>
<proteinExistence type="predicted"/>
<dbReference type="InterPro" id="IPR013154">
    <property type="entry name" value="ADH-like_N"/>
</dbReference>
<dbReference type="RefSeq" id="WP_061490742.1">
    <property type="nucleotide sequence ID" value="NZ_LHZZ01000489.1"/>
</dbReference>
<evidence type="ECO:0000256" key="1">
    <source>
        <dbReference type="ARBA" id="ARBA00022857"/>
    </source>
</evidence>
<sequence>MSDETNTVIRVHETGGPDVLKVENLPVPTPGAEEVLLRQEAIGVNFIDTYFRSGLYKFPSLPAIPGMEGAGVIEAVGPDVTDLKPGMRVAYAGVRGGYAQYRTIAADRLVVLPENVSCETAAAVTLRGLSAHMLLRQVYPVRKGETILVYAAAGGVGQLLCQWGKHLGARVIGVTSTQEKADLARACGAAEVLVGTDNLPQRVRELTDGAMLPVVYDSIGRDTFEASLSCLAPRGLMVSYGNASGPVTGVDVGTLGAHGSLYLTRPSLMTYIADKSELQASAAALFSVLEQGVLRPSIGQRFALTEAAEAHRALESRKTAGSTILLP</sequence>
<organism evidence="4 5">
    <name type="scientific">Acetobacter malorum</name>
    <dbReference type="NCBI Taxonomy" id="178901"/>
    <lineage>
        <taxon>Bacteria</taxon>
        <taxon>Pseudomonadati</taxon>
        <taxon>Pseudomonadota</taxon>
        <taxon>Alphaproteobacteria</taxon>
        <taxon>Acetobacterales</taxon>
        <taxon>Acetobacteraceae</taxon>
        <taxon>Acetobacter</taxon>
    </lineage>
</organism>
<dbReference type="GO" id="GO:0035925">
    <property type="term" value="F:mRNA 3'-UTR AU-rich region binding"/>
    <property type="evidence" value="ECO:0007669"/>
    <property type="project" value="TreeGrafter"/>
</dbReference>
<name>A0A149V6M6_9PROT</name>
<dbReference type="FunFam" id="3.40.50.720:FF:000053">
    <property type="entry name" value="Quinone oxidoreductase 1"/>
    <property type="match status" value="1"/>
</dbReference>
<dbReference type="NCBIfam" id="NF008024">
    <property type="entry name" value="PRK10754.1"/>
    <property type="match status" value="1"/>
</dbReference>
<dbReference type="CDD" id="cd05286">
    <property type="entry name" value="QOR2"/>
    <property type="match status" value="1"/>
</dbReference>
<dbReference type="InterPro" id="IPR047618">
    <property type="entry name" value="QOR-like"/>
</dbReference>
<feature type="domain" description="Enoyl reductase (ER)" evidence="3">
    <location>
        <begin position="15"/>
        <end position="325"/>
    </location>
</feature>
<reference evidence="4 5" key="1">
    <citation type="submission" date="2015-06" db="EMBL/GenBank/DDBJ databases">
        <title>Improved classification and identification of acetic acid bacteria using matrix-assisted laser desorption/ionization time-of-flight mass spectrometry; Gluconobacter nephelii and Gluconobacter uchimurae are later heterotypic synonyms of Gluconobacter japonicus and Gluconobacter oxydans, respectively.</title>
        <authorList>
            <person name="Li L."/>
            <person name="Cleenwerck I."/>
            <person name="De Vuyst L."/>
            <person name="Vandamme P."/>
        </authorList>
    </citation>
    <scope>NUCLEOTIDE SEQUENCE [LARGE SCALE GENOMIC DNA]</scope>
    <source>
        <strain evidence="4 5">LMG 1604</strain>
    </source>
</reference>
<keyword evidence="2" id="KW-0560">Oxidoreductase</keyword>
<evidence type="ECO:0000313" key="4">
    <source>
        <dbReference type="EMBL" id="KXV75881.1"/>
    </source>
</evidence>
<gene>
    <name evidence="4" type="ORF">AD953_06040</name>
</gene>
<dbReference type="PANTHER" id="PTHR48106:SF13">
    <property type="entry name" value="QUINONE OXIDOREDUCTASE-RELATED"/>
    <property type="match status" value="1"/>
</dbReference>
<dbReference type="SMART" id="SM00829">
    <property type="entry name" value="PKS_ER"/>
    <property type="match status" value="1"/>
</dbReference>
<dbReference type="GO" id="GO:0008270">
    <property type="term" value="F:zinc ion binding"/>
    <property type="evidence" value="ECO:0007669"/>
    <property type="project" value="InterPro"/>
</dbReference>
<dbReference type="Pfam" id="PF00107">
    <property type="entry name" value="ADH_zinc_N"/>
    <property type="match status" value="1"/>
</dbReference>
<dbReference type="GO" id="GO:0005829">
    <property type="term" value="C:cytosol"/>
    <property type="evidence" value="ECO:0007669"/>
    <property type="project" value="TreeGrafter"/>
</dbReference>
<comment type="caution">
    <text evidence="4">The sequence shown here is derived from an EMBL/GenBank/DDBJ whole genome shotgun (WGS) entry which is preliminary data.</text>
</comment>
<dbReference type="Gene3D" id="3.40.50.720">
    <property type="entry name" value="NAD(P)-binding Rossmann-like Domain"/>
    <property type="match status" value="1"/>
</dbReference>
<dbReference type="SUPFAM" id="SSF51735">
    <property type="entry name" value="NAD(P)-binding Rossmann-fold domains"/>
    <property type="match status" value="1"/>
</dbReference>
<dbReference type="AlphaFoldDB" id="A0A149V6M6"/>
<dbReference type="EMBL" id="LHZZ01000489">
    <property type="protein sequence ID" value="KXV75881.1"/>
    <property type="molecule type" value="Genomic_DNA"/>
</dbReference>
<dbReference type="InterPro" id="IPR011032">
    <property type="entry name" value="GroES-like_sf"/>
</dbReference>
<evidence type="ECO:0000313" key="5">
    <source>
        <dbReference type="Proteomes" id="UP000075538"/>
    </source>
</evidence>
<dbReference type="GO" id="GO:0003960">
    <property type="term" value="F:quinone reductase (NADPH) activity"/>
    <property type="evidence" value="ECO:0007669"/>
    <property type="project" value="InterPro"/>
</dbReference>
<accession>A0A149V6M6</accession>
<protein>
    <submittedName>
        <fullName evidence="4">Quinone oxidoreductase</fullName>
    </submittedName>
</protein>
<dbReference type="PATRIC" id="fig|178901.15.peg.1310"/>
<dbReference type="InterPro" id="IPR002364">
    <property type="entry name" value="Quin_OxRdtase/zeta-crystal_CS"/>
</dbReference>
<dbReference type="Proteomes" id="UP000075538">
    <property type="component" value="Unassembled WGS sequence"/>
</dbReference>
<dbReference type="Pfam" id="PF08240">
    <property type="entry name" value="ADH_N"/>
    <property type="match status" value="1"/>
</dbReference>
<dbReference type="GO" id="GO:0070402">
    <property type="term" value="F:NADPH binding"/>
    <property type="evidence" value="ECO:0007669"/>
    <property type="project" value="TreeGrafter"/>
</dbReference>
<dbReference type="PANTHER" id="PTHR48106">
    <property type="entry name" value="QUINONE OXIDOREDUCTASE PIG3-RELATED"/>
    <property type="match status" value="1"/>
</dbReference>